<dbReference type="EC" id="2.3.1.-" evidence="4"/>
<evidence type="ECO:0000256" key="2">
    <source>
        <dbReference type="ARBA" id="ARBA00023315"/>
    </source>
</evidence>
<dbReference type="GO" id="GO:0008080">
    <property type="term" value="F:N-acetyltransferase activity"/>
    <property type="evidence" value="ECO:0007669"/>
    <property type="project" value="UniProtKB-ARBA"/>
</dbReference>
<accession>A0AAE3F2Q4</accession>
<gene>
    <name evidence="4" type="ORF">L0N21_12735</name>
</gene>
<dbReference type="CDD" id="cd04301">
    <property type="entry name" value="NAT_SF"/>
    <property type="match status" value="1"/>
</dbReference>
<dbReference type="InterPro" id="IPR016181">
    <property type="entry name" value="Acyl_CoA_acyltransferase"/>
</dbReference>
<dbReference type="PROSITE" id="PS51186">
    <property type="entry name" value="GNAT"/>
    <property type="match status" value="1"/>
</dbReference>
<dbReference type="PANTHER" id="PTHR10908">
    <property type="entry name" value="SEROTONIN N-ACETYLTRANSFERASE"/>
    <property type="match status" value="1"/>
</dbReference>
<protein>
    <submittedName>
        <fullName evidence="4">GNAT family N-acetyltransferase</fullName>
        <ecNumber evidence="4">2.3.1.-</ecNumber>
    </submittedName>
</protein>
<comment type="caution">
    <text evidence="4">The sequence shown here is derived from an EMBL/GenBank/DDBJ whole genome shotgun (WGS) entry which is preliminary data.</text>
</comment>
<evidence type="ECO:0000313" key="4">
    <source>
        <dbReference type="EMBL" id="MCG4766367.1"/>
    </source>
</evidence>
<proteinExistence type="predicted"/>
<dbReference type="Proteomes" id="UP001199915">
    <property type="component" value="Unassembled WGS sequence"/>
</dbReference>
<dbReference type="InterPro" id="IPR000182">
    <property type="entry name" value="GNAT_dom"/>
</dbReference>
<reference evidence="4" key="1">
    <citation type="submission" date="2022-01" db="EMBL/GenBank/DDBJ databases">
        <title>Collection of gut derived symbiotic bacterial strains cultured from healthy donors.</title>
        <authorList>
            <person name="Lin H."/>
            <person name="Kohout C."/>
            <person name="Waligurski E."/>
            <person name="Pamer E.G."/>
        </authorList>
    </citation>
    <scope>NUCLEOTIDE SEQUENCE</scope>
    <source>
        <strain evidence="4">DFI.5.49</strain>
    </source>
</reference>
<dbReference type="PANTHER" id="PTHR10908:SF0">
    <property type="entry name" value="SEROTONIN N-ACETYLTRANSFERASE"/>
    <property type="match status" value="1"/>
</dbReference>
<keyword evidence="1 4" id="KW-0808">Transferase</keyword>
<dbReference type="SUPFAM" id="SSF55729">
    <property type="entry name" value="Acyl-CoA N-acyltransferases (Nat)"/>
    <property type="match status" value="1"/>
</dbReference>
<organism evidence="4 5">
    <name type="scientific">Fusicatenibacter saccharivorans</name>
    <dbReference type="NCBI Taxonomy" id="1150298"/>
    <lineage>
        <taxon>Bacteria</taxon>
        <taxon>Bacillati</taxon>
        <taxon>Bacillota</taxon>
        <taxon>Clostridia</taxon>
        <taxon>Lachnospirales</taxon>
        <taxon>Lachnospiraceae</taxon>
        <taxon>Fusicatenibacter</taxon>
    </lineage>
</organism>
<evidence type="ECO:0000313" key="5">
    <source>
        <dbReference type="Proteomes" id="UP001199915"/>
    </source>
</evidence>
<feature type="domain" description="N-acetyltransferase" evidence="3">
    <location>
        <begin position="10"/>
        <end position="172"/>
    </location>
</feature>
<dbReference type="InterPro" id="IPR051635">
    <property type="entry name" value="SNAT-like"/>
</dbReference>
<dbReference type="Gene3D" id="3.40.630.30">
    <property type="match status" value="1"/>
</dbReference>
<evidence type="ECO:0000259" key="3">
    <source>
        <dbReference type="PROSITE" id="PS51186"/>
    </source>
</evidence>
<dbReference type="EMBL" id="JAKNFS010000017">
    <property type="protein sequence ID" value="MCG4766367.1"/>
    <property type="molecule type" value="Genomic_DNA"/>
</dbReference>
<dbReference type="Pfam" id="PF00583">
    <property type="entry name" value="Acetyltransf_1"/>
    <property type="match status" value="1"/>
</dbReference>
<evidence type="ECO:0000256" key="1">
    <source>
        <dbReference type="ARBA" id="ARBA00022679"/>
    </source>
</evidence>
<dbReference type="AlphaFoldDB" id="A0AAE3F2Q4"/>
<name>A0AAE3F2Q4_9FIRM</name>
<keyword evidence="2 4" id="KW-0012">Acyltransferase</keyword>
<sequence>MEEYHKMERYELRTIRQDEMEQGVAIELACFPPNEACSEKSMRERVQYAPELFLAAVDKETGKIAGTLNGLATNETKFRDAFFDEISLYDPKGENVILLGLSVLPEYRGQGIARALMEEYSRREQKNGRKQLILTCLQDKVEMYKKMNFHDEGISASTWGGEEWHDMTRKLND</sequence>